<name>A0ACC2ULJ6_9FUNG</name>
<protein>
    <submittedName>
        <fullName evidence="1">Uncharacterized protein</fullName>
    </submittedName>
</protein>
<dbReference type="Proteomes" id="UP001165960">
    <property type="component" value="Unassembled WGS sequence"/>
</dbReference>
<comment type="caution">
    <text evidence="1">The sequence shown here is derived from an EMBL/GenBank/DDBJ whole genome shotgun (WGS) entry which is preliminary data.</text>
</comment>
<proteinExistence type="predicted"/>
<dbReference type="EMBL" id="QTSX02000278">
    <property type="protein sequence ID" value="KAJ9087356.1"/>
    <property type="molecule type" value="Genomic_DNA"/>
</dbReference>
<keyword evidence="2" id="KW-1185">Reference proteome</keyword>
<sequence>MELMEYNFELKHIPGKLNQVADGLSRQFSLLTIQQTPFEDKLGEVFQALENGILPKTKQAQEFLLYCTRFTVLEGKLYLKQKSQLREIPRPDQQELTLTEAHNEAGHFR</sequence>
<reference evidence="1" key="1">
    <citation type="submission" date="2022-04" db="EMBL/GenBank/DDBJ databases">
        <title>Genome of the entomopathogenic fungus Entomophthora muscae.</title>
        <authorList>
            <person name="Elya C."/>
            <person name="Lovett B.R."/>
            <person name="Lee E."/>
            <person name="Macias A.M."/>
            <person name="Hajek A.E."/>
            <person name="De Bivort B.L."/>
            <person name="Kasson M.T."/>
            <person name="De Fine Licht H.H."/>
            <person name="Stajich J.E."/>
        </authorList>
    </citation>
    <scope>NUCLEOTIDE SEQUENCE</scope>
    <source>
        <strain evidence="1">Berkeley</strain>
    </source>
</reference>
<gene>
    <name evidence="1" type="ORF">DSO57_1034076</name>
</gene>
<accession>A0ACC2ULJ6</accession>
<organism evidence="1 2">
    <name type="scientific">Entomophthora muscae</name>
    <dbReference type="NCBI Taxonomy" id="34485"/>
    <lineage>
        <taxon>Eukaryota</taxon>
        <taxon>Fungi</taxon>
        <taxon>Fungi incertae sedis</taxon>
        <taxon>Zoopagomycota</taxon>
        <taxon>Entomophthoromycotina</taxon>
        <taxon>Entomophthoromycetes</taxon>
        <taxon>Entomophthorales</taxon>
        <taxon>Entomophthoraceae</taxon>
        <taxon>Entomophthora</taxon>
    </lineage>
</organism>
<evidence type="ECO:0000313" key="2">
    <source>
        <dbReference type="Proteomes" id="UP001165960"/>
    </source>
</evidence>
<evidence type="ECO:0000313" key="1">
    <source>
        <dbReference type="EMBL" id="KAJ9087356.1"/>
    </source>
</evidence>